<dbReference type="EMBL" id="BAAAFE010000007">
    <property type="protein sequence ID" value="GAA0864246.1"/>
    <property type="molecule type" value="Genomic_DNA"/>
</dbReference>
<evidence type="ECO:0000313" key="1">
    <source>
        <dbReference type="EMBL" id="GAA0864246.1"/>
    </source>
</evidence>
<protein>
    <submittedName>
        <fullName evidence="1">Uncharacterized protein</fullName>
    </submittedName>
</protein>
<reference evidence="2" key="1">
    <citation type="journal article" date="2019" name="Int. J. Syst. Evol. Microbiol.">
        <title>The Global Catalogue of Microorganisms (GCM) 10K type strain sequencing project: providing services to taxonomists for standard genome sequencing and annotation.</title>
        <authorList>
            <consortium name="The Broad Institute Genomics Platform"/>
            <consortium name="The Broad Institute Genome Sequencing Center for Infectious Disease"/>
            <person name="Wu L."/>
            <person name="Ma J."/>
        </authorList>
    </citation>
    <scope>NUCLEOTIDE SEQUENCE [LARGE SCALE GENOMIC DNA]</scope>
    <source>
        <strain evidence="2">JCM 15910</strain>
    </source>
</reference>
<gene>
    <name evidence="1" type="ORF">GCM10009115_18040</name>
</gene>
<comment type="caution">
    <text evidence="1">The sequence shown here is derived from an EMBL/GenBank/DDBJ whole genome shotgun (WGS) entry which is preliminary data.</text>
</comment>
<proteinExistence type="predicted"/>
<sequence length="77" mass="8214">MTGFLGAQGKPCGDAARRRLCIVPAATGKAMRLEQREPFGAVEGRGEVCGRCRIIISAIFTVPIHAAALYQLSPNSR</sequence>
<name>A0ABP3XF04_9SPHN</name>
<organism evidence="1 2">
    <name type="scientific">Sphingopyxis soli</name>
    <dbReference type="NCBI Taxonomy" id="592051"/>
    <lineage>
        <taxon>Bacteria</taxon>
        <taxon>Pseudomonadati</taxon>
        <taxon>Pseudomonadota</taxon>
        <taxon>Alphaproteobacteria</taxon>
        <taxon>Sphingomonadales</taxon>
        <taxon>Sphingomonadaceae</taxon>
        <taxon>Sphingopyxis</taxon>
    </lineage>
</organism>
<keyword evidence="2" id="KW-1185">Reference proteome</keyword>
<accession>A0ABP3XF04</accession>
<dbReference type="Proteomes" id="UP001500738">
    <property type="component" value="Unassembled WGS sequence"/>
</dbReference>
<evidence type="ECO:0000313" key="2">
    <source>
        <dbReference type="Proteomes" id="UP001500738"/>
    </source>
</evidence>